<evidence type="ECO:0000313" key="1">
    <source>
        <dbReference type="EMBL" id="NML46805.1"/>
    </source>
</evidence>
<organism evidence="1 2">
    <name type="scientific">Ramlibacter agri</name>
    <dbReference type="NCBI Taxonomy" id="2728837"/>
    <lineage>
        <taxon>Bacteria</taxon>
        <taxon>Pseudomonadati</taxon>
        <taxon>Pseudomonadota</taxon>
        <taxon>Betaproteobacteria</taxon>
        <taxon>Burkholderiales</taxon>
        <taxon>Comamonadaceae</taxon>
        <taxon>Ramlibacter</taxon>
    </lineage>
</organism>
<name>A0A848H7N6_9BURK</name>
<accession>A0A848H7N6</accession>
<proteinExistence type="predicted"/>
<protein>
    <recommendedName>
        <fullName evidence="3">NAD-dependent epimerase/dehydratase family protein</fullName>
    </recommendedName>
</protein>
<dbReference type="SUPFAM" id="SSF51735">
    <property type="entry name" value="NAD(P)-binding Rossmann-fold domains"/>
    <property type="match status" value="1"/>
</dbReference>
<gene>
    <name evidence="1" type="ORF">HHL11_23880</name>
</gene>
<evidence type="ECO:0000313" key="2">
    <source>
        <dbReference type="Proteomes" id="UP000541185"/>
    </source>
</evidence>
<sequence>MARLRADMRILLTGASGFIGQAVAKALAGFDAVVHGDTAAMLLAA</sequence>
<dbReference type="EMBL" id="JABBFX010000002">
    <property type="protein sequence ID" value="NML46805.1"/>
    <property type="molecule type" value="Genomic_DNA"/>
</dbReference>
<comment type="caution">
    <text evidence="1">The sequence shown here is derived from an EMBL/GenBank/DDBJ whole genome shotgun (WGS) entry which is preliminary data.</text>
</comment>
<dbReference type="Proteomes" id="UP000541185">
    <property type="component" value="Unassembled WGS sequence"/>
</dbReference>
<reference evidence="1 2" key="1">
    <citation type="submission" date="2020-04" db="EMBL/GenBank/DDBJ databases">
        <title>Ramlibacter sp. G-1-2-2 isolated from soil.</title>
        <authorList>
            <person name="Dahal R.H."/>
        </authorList>
    </citation>
    <scope>NUCLEOTIDE SEQUENCE [LARGE SCALE GENOMIC DNA]</scope>
    <source>
        <strain evidence="1 2">G-1-2-2</strain>
    </source>
</reference>
<dbReference type="Gene3D" id="3.40.50.720">
    <property type="entry name" value="NAD(P)-binding Rossmann-like Domain"/>
    <property type="match status" value="1"/>
</dbReference>
<evidence type="ECO:0008006" key="3">
    <source>
        <dbReference type="Google" id="ProtNLM"/>
    </source>
</evidence>
<dbReference type="InterPro" id="IPR036291">
    <property type="entry name" value="NAD(P)-bd_dom_sf"/>
</dbReference>
<dbReference type="AlphaFoldDB" id="A0A848H7N6"/>
<keyword evidence="2" id="KW-1185">Reference proteome</keyword>